<evidence type="ECO:0000256" key="2">
    <source>
        <dbReference type="ARBA" id="ARBA00023235"/>
    </source>
</evidence>
<dbReference type="GO" id="GO:0016853">
    <property type="term" value="F:isomerase activity"/>
    <property type="evidence" value="ECO:0000318"/>
    <property type="project" value="GO_Central"/>
</dbReference>
<gene>
    <name evidence="3" type="ORF">Csa_7G393460</name>
</gene>
<evidence type="ECO:0000313" key="3">
    <source>
        <dbReference type="EMBL" id="KGN44875.1"/>
    </source>
</evidence>
<dbReference type="OMA" id="DFPAQYP"/>
<dbReference type="EMBL" id="CM002928">
    <property type="protein sequence ID" value="KGN44875.1"/>
    <property type="molecule type" value="Genomic_DNA"/>
</dbReference>
<name>A0A0A0K566_CUCSA</name>
<proteinExistence type="inferred from homology"/>
<dbReference type="PANTHER" id="PTHR13774">
    <property type="entry name" value="PHENAZINE BIOSYNTHESIS PROTEIN"/>
    <property type="match status" value="1"/>
</dbReference>
<dbReference type="eggNOG" id="KOG3033">
    <property type="taxonomic scope" value="Eukaryota"/>
</dbReference>
<dbReference type="Pfam" id="PF02567">
    <property type="entry name" value="PhzC-PhzF"/>
    <property type="match status" value="1"/>
</dbReference>
<protein>
    <recommendedName>
        <fullName evidence="5">Phenazine biosynthesis protein</fullName>
    </recommendedName>
</protein>
<dbReference type="Proteomes" id="UP000029981">
    <property type="component" value="Chromosome 7"/>
</dbReference>
<dbReference type="PIRSF" id="PIRSF016184">
    <property type="entry name" value="PhzC_PhzF"/>
    <property type="match status" value="1"/>
</dbReference>
<reference evidence="3 4" key="3">
    <citation type="journal article" date="2010" name="BMC Genomics">
        <title>Transcriptome sequencing and comparative analysis of cucumber flowers with different sex types.</title>
        <authorList>
            <person name="Guo S."/>
            <person name="Zheng Y."/>
            <person name="Joung J.G."/>
            <person name="Liu S."/>
            <person name="Zhang Z."/>
            <person name="Crasta O.R."/>
            <person name="Sobral B.W."/>
            <person name="Xu Y."/>
            <person name="Huang S."/>
            <person name="Fei Z."/>
        </authorList>
    </citation>
    <scope>NUCLEOTIDE SEQUENCE [LARGE SCALE GENOMIC DNA]</scope>
    <source>
        <strain evidence="4">cv. 9930</strain>
    </source>
</reference>
<dbReference type="OrthoDB" id="75169at2759"/>
<organism evidence="3 4">
    <name type="scientific">Cucumis sativus</name>
    <name type="common">Cucumber</name>
    <dbReference type="NCBI Taxonomy" id="3659"/>
    <lineage>
        <taxon>Eukaryota</taxon>
        <taxon>Viridiplantae</taxon>
        <taxon>Streptophyta</taxon>
        <taxon>Embryophyta</taxon>
        <taxon>Tracheophyta</taxon>
        <taxon>Spermatophyta</taxon>
        <taxon>Magnoliopsida</taxon>
        <taxon>eudicotyledons</taxon>
        <taxon>Gunneridae</taxon>
        <taxon>Pentapetalae</taxon>
        <taxon>rosids</taxon>
        <taxon>fabids</taxon>
        <taxon>Cucurbitales</taxon>
        <taxon>Cucurbitaceae</taxon>
        <taxon>Benincaseae</taxon>
        <taxon>Cucumis</taxon>
    </lineage>
</organism>
<dbReference type="Gramene" id="KGN44875">
    <property type="protein sequence ID" value="KGN44875"/>
    <property type="gene ID" value="Csa_7G393460"/>
</dbReference>
<evidence type="ECO:0000313" key="4">
    <source>
        <dbReference type="Proteomes" id="UP000029981"/>
    </source>
</evidence>
<dbReference type="STRING" id="3659.A0A0A0K566"/>
<accession>A0A0A0K566</accession>
<reference evidence="3 4" key="4">
    <citation type="journal article" date="2011" name="BMC Genomics">
        <title>RNA-Seq improves annotation of protein-coding genes in the cucumber genome.</title>
        <authorList>
            <person name="Li Z."/>
            <person name="Zhang Z."/>
            <person name="Yan P."/>
            <person name="Huang S."/>
            <person name="Fei Z."/>
            <person name="Lin K."/>
        </authorList>
    </citation>
    <scope>NUCLEOTIDE SEQUENCE [LARGE SCALE GENOMIC DNA]</scope>
    <source>
        <strain evidence="4">cv. 9930</strain>
    </source>
</reference>
<dbReference type="AlphaFoldDB" id="A0A0A0K566"/>
<dbReference type="SUPFAM" id="SSF54506">
    <property type="entry name" value="Diaminopimelate epimerase-like"/>
    <property type="match status" value="1"/>
</dbReference>
<sequence length="305" mass="33577">MAKKPVKYFVVDAFTDSAFKGNPAAVCILEEERDDKWLKDLAAEFNICLTCYLILINEEEETNDLINPPRFSLRWFTPVTEIELCGHATLAAAHILFSTGLVNSNIIEFFTLSGILTAKRVPDVKLLEVSNVPNNGGSQDSYFIELDLPAISTVELNSAFDVSSISKALNVASIVDIKMCNMDPNRLLIVLPSEKDVVDFQPNYDEIRKCPGAGLIITGVAPAESKFDFYTRHFAPKVGIDEDPVCGSAHCALAVYWAKKLGKSDFVAFMASPRSGILRIHLDEKKQRVLLGGKAITTVEGFVLV</sequence>
<dbReference type="KEGG" id="csv:101216781"/>
<keyword evidence="2" id="KW-0413">Isomerase</keyword>
<dbReference type="Gene3D" id="3.10.310.10">
    <property type="entry name" value="Diaminopimelate Epimerase, Chain A, domain 1"/>
    <property type="match status" value="2"/>
</dbReference>
<comment type="similarity">
    <text evidence="1">Belongs to the PhzF family.</text>
</comment>
<reference evidence="3 4" key="2">
    <citation type="journal article" date="2009" name="PLoS ONE">
        <title>An integrated genetic and cytogenetic map of the cucumber genome.</title>
        <authorList>
            <person name="Ren Y."/>
            <person name="Zhang Z."/>
            <person name="Liu J."/>
            <person name="Staub J.E."/>
            <person name="Han Y."/>
            <person name="Cheng Z."/>
            <person name="Li X."/>
            <person name="Lu J."/>
            <person name="Miao H."/>
            <person name="Kang H."/>
            <person name="Xie B."/>
            <person name="Gu X."/>
            <person name="Wang X."/>
            <person name="Du Y."/>
            <person name="Jin W."/>
            <person name="Huang S."/>
        </authorList>
    </citation>
    <scope>NUCLEOTIDE SEQUENCE [LARGE SCALE GENOMIC DNA]</scope>
    <source>
        <strain evidence="4">cv. 9930</strain>
    </source>
</reference>
<keyword evidence="4" id="KW-1185">Reference proteome</keyword>
<dbReference type="GO" id="GO:0005737">
    <property type="term" value="C:cytoplasm"/>
    <property type="evidence" value="ECO:0000318"/>
    <property type="project" value="GO_Central"/>
</dbReference>
<reference evidence="3 4" key="1">
    <citation type="journal article" date="2009" name="Nat. Genet.">
        <title>The genome of the cucumber, Cucumis sativus L.</title>
        <authorList>
            <person name="Huang S."/>
            <person name="Li R."/>
            <person name="Zhang Z."/>
            <person name="Li L."/>
            <person name="Gu X."/>
            <person name="Fan W."/>
            <person name="Lucas W.J."/>
            <person name="Wang X."/>
            <person name="Xie B."/>
            <person name="Ni P."/>
            <person name="Ren Y."/>
            <person name="Zhu H."/>
            <person name="Li J."/>
            <person name="Lin K."/>
            <person name="Jin W."/>
            <person name="Fei Z."/>
            <person name="Li G."/>
            <person name="Staub J."/>
            <person name="Kilian A."/>
            <person name="van der Vossen E.A."/>
            <person name="Wu Y."/>
            <person name="Guo J."/>
            <person name="He J."/>
            <person name="Jia Z."/>
            <person name="Ren Y."/>
            <person name="Tian G."/>
            <person name="Lu Y."/>
            <person name="Ruan J."/>
            <person name="Qian W."/>
            <person name="Wang M."/>
            <person name="Huang Q."/>
            <person name="Li B."/>
            <person name="Xuan Z."/>
            <person name="Cao J."/>
            <person name="Asan"/>
            <person name="Wu Z."/>
            <person name="Zhang J."/>
            <person name="Cai Q."/>
            <person name="Bai Y."/>
            <person name="Zhao B."/>
            <person name="Han Y."/>
            <person name="Li Y."/>
            <person name="Li X."/>
            <person name="Wang S."/>
            <person name="Shi Q."/>
            <person name="Liu S."/>
            <person name="Cho W.K."/>
            <person name="Kim J.Y."/>
            <person name="Xu Y."/>
            <person name="Heller-Uszynska K."/>
            <person name="Miao H."/>
            <person name="Cheng Z."/>
            <person name="Zhang S."/>
            <person name="Wu J."/>
            <person name="Yang Y."/>
            <person name="Kang H."/>
            <person name="Li M."/>
            <person name="Liang H."/>
            <person name="Ren X."/>
            <person name="Shi Z."/>
            <person name="Wen M."/>
            <person name="Jian M."/>
            <person name="Yang H."/>
            <person name="Zhang G."/>
            <person name="Yang Z."/>
            <person name="Chen R."/>
            <person name="Liu S."/>
            <person name="Li J."/>
            <person name="Ma L."/>
            <person name="Liu H."/>
            <person name="Zhou Y."/>
            <person name="Zhao J."/>
            <person name="Fang X."/>
            <person name="Li G."/>
            <person name="Fang L."/>
            <person name="Li Y."/>
            <person name="Liu D."/>
            <person name="Zheng H."/>
            <person name="Zhang Y."/>
            <person name="Qin N."/>
            <person name="Li Z."/>
            <person name="Yang G."/>
            <person name="Yang S."/>
            <person name="Bolund L."/>
            <person name="Kristiansen K."/>
            <person name="Zheng H."/>
            <person name="Li S."/>
            <person name="Zhang X."/>
            <person name="Yang H."/>
            <person name="Wang J."/>
            <person name="Sun R."/>
            <person name="Zhang B."/>
            <person name="Jiang S."/>
            <person name="Wang J."/>
            <person name="Du Y."/>
            <person name="Li S."/>
        </authorList>
    </citation>
    <scope>NUCLEOTIDE SEQUENCE [LARGE SCALE GENOMIC DNA]</scope>
    <source>
        <strain evidence="4">cv. 9930</strain>
    </source>
</reference>
<evidence type="ECO:0008006" key="5">
    <source>
        <dbReference type="Google" id="ProtNLM"/>
    </source>
</evidence>
<dbReference type="PANTHER" id="PTHR13774:SF17">
    <property type="entry name" value="PHENAZINE BIOSYNTHESIS-LIKE DOMAIN-CONTAINING PROTEIN"/>
    <property type="match status" value="1"/>
</dbReference>
<evidence type="ECO:0000256" key="1">
    <source>
        <dbReference type="ARBA" id="ARBA00008270"/>
    </source>
</evidence>
<dbReference type="InterPro" id="IPR003719">
    <property type="entry name" value="Phenazine_PhzF-like"/>
</dbReference>